<dbReference type="PANTHER" id="PTHR47707">
    <property type="entry name" value="8-OXO-DGTP DIPHOSPHATASE"/>
    <property type="match status" value="1"/>
</dbReference>
<keyword evidence="6" id="KW-0227">DNA damage</keyword>
<dbReference type="PANTHER" id="PTHR47707:SF1">
    <property type="entry name" value="NUDIX HYDROLASE FAMILY PROTEIN"/>
    <property type="match status" value="1"/>
</dbReference>
<dbReference type="InterPro" id="IPR020084">
    <property type="entry name" value="NUDIX_hydrolase_CS"/>
</dbReference>
<evidence type="ECO:0000256" key="12">
    <source>
        <dbReference type="ARBA" id="ARBA00038905"/>
    </source>
</evidence>
<evidence type="ECO:0000256" key="11">
    <source>
        <dbReference type="ARBA" id="ARBA00036904"/>
    </source>
</evidence>
<sequence>MPPFAPVNPATSSQEPAIAVSQPAPMIEVVAGVIRDLRGRILLARRTEGRDLAGLWEFPGGKHEVDESAEAALTRELREELGIEIEIGAPLIRVPQAYPHKRLCLDVHVVQAWRGTVRGLEGQALAWVPPHKLADYPMPPADIPVVAALTQPDRYLVTPEPGDDDNLWLAVLERALANGIRRVQLRAPACEPQRWRLLVTQAIARCREAGAQVLVNADIELAQSLGVGLHLRASQLAGLTKRSLPDGEMVGASCHTLEELLAAQAIGCDFAVVGAIRPTASHPGTAPLGWEGFAGLREAVSLPIYAIGGLVPDDIGEARHHGAQGIAAIRGLWPD</sequence>
<name>A0ABU1VJT6_9GAMM</name>
<accession>A0ABU1VJT6</accession>
<keyword evidence="8" id="KW-0460">Magnesium</keyword>
<evidence type="ECO:0000256" key="3">
    <source>
        <dbReference type="ARBA" id="ARBA00022457"/>
    </source>
</evidence>
<evidence type="ECO:0000256" key="1">
    <source>
        <dbReference type="ARBA" id="ARBA00001946"/>
    </source>
</evidence>
<reference evidence="18 19" key="1">
    <citation type="submission" date="2023-07" db="EMBL/GenBank/DDBJ databases">
        <title>Sorghum-associated microbial communities from plants grown in Nebraska, USA.</title>
        <authorList>
            <person name="Schachtman D."/>
        </authorList>
    </citation>
    <scope>NUCLEOTIDE SEQUENCE [LARGE SCALE GENOMIC DNA]</scope>
    <source>
        <strain evidence="18 19">BE187</strain>
    </source>
</reference>
<dbReference type="InterPro" id="IPR020476">
    <property type="entry name" value="Nudix_hydrolase"/>
</dbReference>
<dbReference type="EMBL" id="JAVDVW010000001">
    <property type="protein sequence ID" value="MDR7097735.1"/>
    <property type="molecule type" value="Genomic_DNA"/>
</dbReference>
<comment type="catalytic activity">
    <reaction evidence="11">
        <text>8-oxo-GTP + H2O = 8-oxo-GMP + diphosphate + H(+)</text>
        <dbReference type="Rhea" id="RHEA:67616"/>
        <dbReference type="ChEBI" id="CHEBI:15377"/>
        <dbReference type="ChEBI" id="CHEBI:15378"/>
        <dbReference type="ChEBI" id="CHEBI:33019"/>
        <dbReference type="ChEBI" id="CHEBI:143553"/>
        <dbReference type="ChEBI" id="CHEBI:145694"/>
    </reaction>
</comment>
<evidence type="ECO:0000256" key="13">
    <source>
        <dbReference type="ARBA" id="ARBA00040794"/>
    </source>
</evidence>
<evidence type="ECO:0000256" key="15">
    <source>
        <dbReference type="ARBA" id="ARBA00041979"/>
    </source>
</evidence>
<evidence type="ECO:0000256" key="10">
    <source>
        <dbReference type="ARBA" id="ARBA00035861"/>
    </source>
</evidence>
<dbReference type="Pfam" id="PF14815">
    <property type="entry name" value="NUDIX_4"/>
    <property type="match status" value="1"/>
</dbReference>
<evidence type="ECO:0000256" key="9">
    <source>
        <dbReference type="ARBA" id="ARBA00023204"/>
    </source>
</evidence>
<keyword evidence="19" id="KW-1185">Reference proteome</keyword>
<dbReference type="Gene3D" id="3.90.79.10">
    <property type="entry name" value="Nucleoside Triphosphate Pyrophosphohydrolase"/>
    <property type="match status" value="1"/>
</dbReference>
<evidence type="ECO:0000313" key="18">
    <source>
        <dbReference type="EMBL" id="MDR7097735.1"/>
    </source>
</evidence>
<keyword evidence="5" id="KW-0479">Metal-binding</keyword>
<protein>
    <recommendedName>
        <fullName evidence="13">8-oxo-dGTP diphosphatase</fullName>
        <ecNumber evidence="12">3.6.1.55</ecNumber>
    </recommendedName>
    <alternativeName>
        <fullName evidence="16">7,8-dihydro-8-oxoguanine-triphosphatase</fullName>
    </alternativeName>
    <alternativeName>
        <fullName evidence="15">Mutator protein MutT</fullName>
    </alternativeName>
    <alternativeName>
        <fullName evidence="14">dGTP pyrophosphohydrolase</fullName>
    </alternativeName>
</protein>
<evidence type="ECO:0000256" key="5">
    <source>
        <dbReference type="ARBA" id="ARBA00022723"/>
    </source>
</evidence>
<proteinExistence type="inferred from homology"/>
<dbReference type="CDD" id="cd00564">
    <property type="entry name" value="TMP_TenI"/>
    <property type="match status" value="1"/>
</dbReference>
<evidence type="ECO:0000256" key="8">
    <source>
        <dbReference type="ARBA" id="ARBA00022842"/>
    </source>
</evidence>
<keyword evidence="9" id="KW-0234">DNA repair</keyword>
<dbReference type="PROSITE" id="PS51462">
    <property type="entry name" value="NUDIX"/>
    <property type="match status" value="1"/>
</dbReference>
<evidence type="ECO:0000256" key="7">
    <source>
        <dbReference type="ARBA" id="ARBA00022801"/>
    </source>
</evidence>
<gene>
    <name evidence="18" type="ORF">J2X04_000082</name>
</gene>
<organism evidence="18 19">
    <name type="scientific">Agrilutibacter niabensis</name>
    <dbReference type="NCBI Taxonomy" id="380628"/>
    <lineage>
        <taxon>Bacteria</taxon>
        <taxon>Pseudomonadati</taxon>
        <taxon>Pseudomonadota</taxon>
        <taxon>Gammaproteobacteria</taxon>
        <taxon>Lysobacterales</taxon>
        <taxon>Lysobacteraceae</taxon>
        <taxon>Agrilutibacter</taxon>
    </lineage>
</organism>
<evidence type="ECO:0000256" key="2">
    <source>
        <dbReference type="ARBA" id="ARBA00005582"/>
    </source>
</evidence>
<evidence type="ECO:0000313" key="19">
    <source>
        <dbReference type="Proteomes" id="UP001267878"/>
    </source>
</evidence>
<dbReference type="InterPro" id="IPR003561">
    <property type="entry name" value="Mutator_MutT"/>
</dbReference>
<comment type="cofactor">
    <cofactor evidence="1">
        <name>Mg(2+)</name>
        <dbReference type="ChEBI" id="CHEBI:18420"/>
    </cofactor>
</comment>
<evidence type="ECO:0000256" key="4">
    <source>
        <dbReference type="ARBA" id="ARBA00022705"/>
    </source>
</evidence>
<keyword evidence="7 18" id="KW-0378">Hydrolase</keyword>
<dbReference type="InterPro" id="IPR047127">
    <property type="entry name" value="MutT-like"/>
</dbReference>
<dbReference type="GO" id="GO:0035539">
    <property type="term" value="F:8-oxo-7,8-dihydrodeoxyguanosine triphosphate pyrophosphatase activity"/>
    <property type="evidence" value="ECO:0007669"/>
    <property type="project" value="UniProtKB-EC"/>
</dbReference>
<evidence type="ECO:0000259" key="17">
    <source>
        <dbReference type="PROSITE" id="PS51462"/>
    </source>
</evidence>
<dbReference type="InterPro" id="IPR036206">
    <property type="entry name" value="ThiamineP_synth_sf"/>
</dbReference>
<evidence type="ECO:0000256" key="14">
    <source>
        <dbReference type="ARBA" id="ARBA00041592"/>
    </source>
</evidence>
<comment type="catalytic activity">
    <reaction evidence="10">
        <text>8-oxo-dGTP + H2O = 8-oxo-dGMP + diphosphate + H(+)</text>
        <dbReference type="Rhea" id="RHEA:31575"/>
        <dbReference type="ChEBI" id="CHEBI:15377"/>
        <dbReference type="ChEBI" id="CHEBI:15378"/>
        <dbReference type="ChEBI" id="CHEBI:33019"/>
        <dbReference type="ChEBI" id="CHEBI:63224"/>
        <dbReference type="ChEBI" id="CHEBI:77896"/>
        <dbReference type="EC" id="3.6.1.55"/>
    </reaction>
</comment>
<dbReference type="SUPFAM" id="SSF51391">
    <property type="entry name" value="Thiamin phosphate synthase"/>
    <property type="match status" value="1"/>
</dbReference>
<dbReference type="SUPFAM" id="SSF55811">
    <property type="entry name" value="Nudix"/>
    <property type="match status" value="1"/>
</dbReference>
<evidence type="ECO:0000256" key="16">
    <source>
        <dbReference type="ARBA" id="ARBA00042798"/>
    </source>
</evidence>
<keyword evidence="4" id="KW-0235">DNA replication</keyword>
<dbReference type="Pfam" id="PF02581">
    <property type="entry name" value="TMP-TENI"/>
    <property type="match status" value="1"/>
</dbReference>
<dbReference type="NCBIfam" id="TIGR00586">
    <property type="entry name" value="mutt"/>
    <property type="match status" value="1"/>
</dbReference>
<dbReference type="PROSITE" id="PS00893">
    <property type="entry name" value="NUDIX_BOX"/>
    <property type="match status" value="1"/>
</dbReference>
<evidence type="ECO:0000256" key="6">
    <source>
        <dbReference type="ARBA" id="ARBA00022763"/>
    </source>
</evidence>
<comment type="caution">
    <text evidence="18">The sequence shown here is derived from an EMBL/GenBank/DDBJ whole genome shotgun (WGS) entry which is preliminary data.</text>
</comment>
<dbReference type="InterPro" id="IPR013785">
    <property type="entry name" value="Aldolase_TIM"/>
</dbReference>
<dbReference type="InterPro" id="IPR015797">
    <property type="entry name" value="NUDIX_hydrolase-like_dom_sf"/>
</dbReference>
<keyword evidence="3" id="KW-0515">Mutator protein</keyword>
<feature type="domain" description="Nudix hydrolase" evidence="17">
    <location>
        <begin position="25"/>
        <end position="151"/>
    </location>
</feature>
<dbReference type="InterPro" id="IPR022998">
    <property type="entry name" value="ThiamineP_synth_TenI"/>
</dbReference>
<dbReference type="Gene3D" id="3.20.20.70">
    <property type="entry name" value="Aldolase class I"/>
    <property type="match status" value="1"/>
</dbReference>
<dbReference type="InterPro" id="IPR000086">
    <property type="entry name" value="NUDIX_hydrolase_dom"/>
</dbReference>
<comment type="similarity">
    <text evidence="2">Belongs to the Nudix hydrolase family.</text>
</comment>
<dbReference type="CDD" id="cd03425">
    <property type="entry name" value="NUDIX_MutT_NudA_like"/>
    <property type="match status" value="1"/>
</dbReference>
<dbReference type="NCBIfam" id="NF006530">
    <property type="entry name" value="PRK08999.1"/>
    <property type="match status" value="1"/>
</dbReference>
<dbReference type="PRINTS" id="PR00502">
    <property type="entry name" value="NUDIXFAMILY"/>
</dbReference>
<dbReference type="EC" id="3.6.1.55" evidence="12"/>
<dbReference type="Proteomes" id="UP001267878">
    <property type="component" value="Unassembled WGS sequence"/>
</dbReference>
<dbReference type="InterPro" id="IPR029119">
    <property type="entry name" value="MutY_C"/>
</dbReference>